<dbReference type="CDD" id="cd17321">
    <property type="entry name" value="MFS_MMR_MDR_like"/>
    <property type="match status" value="1"/>
</dbReference>
<feature type="transmembrane region" description="Helical" evidence="7">
    <location>
        <begin position="245"/>
        <end position="266"/>
    </location>
</feature>
<evidence type="ECO:0000313" key="9">
    <source>
        <dbReference type="EMBL" id="GAA1758834.1"/>
    </source>
</evidence>
<dbReference type="Pfam" id="PF07690">
    <property type="entry name" value="MFS_1"/>
    <property type="match status" value="1"/>
</dbReference>
<evidence type="ECO:0000256" key="5">
    <source>
        <dbReference type="ARBA" id="ARBA00022989"/>
    </source>
</evidence>
<sequence>MVTLDNSVLYTALPVLTADLGATPSESLWIINAYPLVMAGLLMGTGTLGDKVGHKRLFIWGLVVFGLSSMLAAYAATPAILIAARALLGVGAAMVMPATLALIRETFHDIRERNMAIAIWASIAIVGAALGPIVAGLLLERFAWGSVFLINVPIVLIALVAGGILAPKPEARPDTPWDLRSSLLALVGLASLVLFIKEVAKIDRSWLLVAVSLVAAVLALRWFTRRQARLAHPLLDFGIFRSRPLSAGVLAAGLALFAIAGVQLITTQRFQLAENYTPLQAGLLVTVIAVGSLPAALFSGAVMHRTGPKPLIVGGLAVGAVGLLAAVLALPVGVVPFAAGLFVTGGGLGAVMSAASSSIIGNIAPERAGMASSLEEVSYEFGSLTAVAILGSVFTTITATTSIATGHIVVMTITLSVVALGTVACALLLRGVVVEQAHGHQPRHPSAVGDGRYT</sequence>
<keyword evidence="3" id="KW-1003">Cell membrane</keyword>
<feature type="transmembrane region" description="Helical" evidence="7">
    <location>
        <begin position="408"/>
        <end position="429"/>
    </location>
</feature>
<dbReference type="PROSITE" id="PS50850">
    <property type="entry name" value="MFS"/>
    <property type="match status" value="1"/>
</dbReference>
<dbReference type="EMBL" id="BAAAOA010000017">
    <property type="protein sequence ID" value="GAA1758834.1"/>
    <property type="molecule type" value="Genomic_DNA"/>
</dbReference>
<feature type="transmembrane region" description="Helical" evidence="7">
    <location>
        <begin position="311"/>
        <end position="331"/>
    </location>
</feature>
<dbReference type="Proteomes" id="UP001501204">
    <property type="component" value="Unassembled WGS sequence"/>
</dbReference>
<keyword evidence="4 7" id="KW-0812">Transmembrane</keyword>
<evidence type="ECO:0000256" key="1">
    <source>
        <dbReference type="ARBA" id="ARBA00004651"/>
    </source>
</evidence>
<evidence type="ECO:0000256" key="4">
    <source>
        <dbReference type="ARBA" id="ARBA00022692"/>
    </source>
</evidence>
<evidence type="ECO:0000313" key="10">
    <source>
        <dbReference type="Proteomes" id="UP001501204"/>
    </source>
</evidence>
<dbReference type="PANTHER" id="PTHR42718">
    <property type="entry name" value="MAJOR FACILITATOR SUPERFAMILY MULTIDRUG TRANSPORTER MFSC"/>
    <property type="match status" value="1"/>
</dbReference>
<dbReference type="SUPFAM" id="SSF103473">
    <property type="entry name" value="MFS general substrate transporter"/>
    <property type="match status" value="1"/>
</dbReference>
<keyword evidence="5 7" id="KW-1133">Transmembrane helix</keyword>
<dbReference type="InterPro" id="IPR020846">
    <property type="entry name" value="MFS_dom"/>
</dbReference>
<keyword evidence="10" id="KW-1185">Reference proteome</keyword>
<feature type="transmembrane region" description="Helical" evidence="7">
    <location>
        <begin position="278"/>
        <end position="299"/>
    </location>
</feature>
<feature type="domain" description="Major facilitator superfamily (MFS) profile" evidence="8">
    <location>
        <begin position="1"/>
        <end position="433"/>
    </location>
</feature>
<comment type="caution">
    <text evidence="9">The sequence shown here is derived from an EMBL/GenBank/DDBJ whole genome shotgun (WGS) entry which is preliminary data.</text>
</comment>
<comment type="subcellular location">
    <subcellularLocation>
        <location evidence="1">Cell membrane</location>
        <topology evidence="1">Multi-pass membrane protein</topology>
    </subcellularLocation>
</comment>
<organism evidence="9 10">
    <name type="scientific">Kocuria aegyptia</name>
    <dbReference type="NCBI Taxonomy" id="330943"/>
    <lineage>
        <taxon>Bacteria</taxon>
        <taxon>Bacillati</taxon>
        <taxon>Actinomycetota</taxon>
        <taxon>Actinomycetes</taxon>
        <taxon>Micrococcales</taxon>
        <taxon>Micrococcaceae</taxon>
        <taxon>Kocuria</taxon>
    </lineage>
</organism>
<name>A0ABN2KKX3_9MICC</name>
<evidence type="ECO:0000256" key="3">
    <source>
        <dbReference type="ARBA" id="ARBA00022475"/>
    </source>
</evidence>
<feature type="transmembrane region" description="Helical" evidence="7">
    <location>
        <begin position="206"/>
        <end position="224"/>
    </location>
</feature>
<protein>
    <submittedName>
        <fullName evidence="9">MFS transporter</fullName>
    </submittedName>
</protein>
<keyword evidence="6 7" id="KW-0472">Membrane</keyword>
<feature type="transmembrane region" description="Helical" evidence="7">
    <location>
        <begin position="82"/>
        <end position="103"/>
    </location>
</feature>
<feature type="transmembrane region" description="Helical" evidence="7">
    <location>
        <begin position="57"/>
        <end position="76"/>
    </location>
</feature>
<accession>A0ABN2KKX3</accession>
<proteinExistence type="predicted"/>
<feature type="transmembrane region" description="Helical" evidence="7">
    <location>
        <begin position="27"/>
        <end position="45"/>
    </location>
</feature>
<dbReference type="InterPro" id="IPR011701">
    <property type="entry name" value="MFS"/>
</dbReference>
<feature type="transmembrane region" description="Helical" evidence="7">
    <location>
        <begin position="337"/>
        <end position="360"/>
    </location>
</feature>
<dbReference type="InterPro" id="IPR036259">
    <property type="entry name" value="MFS_trans_sf"/>
</dbReference>
<evidence type="ECO:0000259" key="8">
    <source>
        <dbReference type="PROSITE" id="PS50850"/>
    </source>
</evidence>
<evidence type="ECO:0000256" key="7">
    <source>
        <dbReference type="SAM" id="Phobius"/>
    </source>
</evidence>
<evidence type="ECO:0000256" key="2">
    <source>
        <dbReference type="ARBA" id="ARBA00022448"/>
    </source>
</evidence>
<reference evidence="9 10" key="1">
    <citation type="journal article" date="2019" name="Int. J. Syst. Evol. Microbiol.">
        <title>The Global Catalogue of Microorganisms (GCM) 10K type strain sequencing project: providing services to taxonomists for standard genome sequencing and annotation.</title>
        <authorList>
            <consortium name="The Broad Institute Genomics Platform"/>
            <consortium name="The Broad Institute Genome Sequencing Center for Infectious Disease"/>
            <person name="Wu L."/>
            <person name="Ma J."/>
        </authorList>
    </citation>
    <scope>NUCLEOTIDE SEQUENCE [LARGE SCALE GENOMIC DNA]</scope>
    <source>
        <strain evidence="9 10">JCM 14735</strain>
    </source>
</reference>
<feature type="transmembrane region" description="Helical" evidence="7">
    <location>
        <begin position="144"/>
        <end position="167"/>
    </location>
</feature>
<gene>
    <name evidence="9" type="ORF">GCM10009767_17550</name>
</gene>
<feature type="transmembrane region" description="Helical" evidence="7">
    <location>
        <begin position="179"/>
        <end position="200"/>
    </location>
</feature>
<feature type="transmembrane region" description="Helical" evidence="7">
    <location>
        <begin position="115"/>
        <end position="138"/>
    </location>
</feature>
<dbReference type="PANTHER" id="PTHR42718:SF47">
    <property type="entry name" value="METHYL VIOLOGEN RESISTANCE PROTEIN SMVA"/>
    <property type="match status" value="1"/>
</dbReference>
<evidence type="ECO:0000256" key="6">
    <source>
        <dbReference type="ARBA" id="ARBA00023136"/>
    </source>
</evidence>
<dbReference type="Gene3D" id="1.20.1720.10">
    <property type="entry name" value="Multidrug resistance protein D"/>
    <property type="match status" value="1"/>
</dbReference>
<keyword evidence="2" id="KW-0813">Transport</keyword>
<feature type="transmembrane region" description="Helical" evidence="7">
    <location>
        <begin position="381"/>
        <end position="402"/>
    </location>
</feature>
<dbReference type="Gene3D" id="1.20.1250.20">
    <property type="entry name" value="MFS general substrate transporter like domains"/>
    <property type="match status" value="1"/>
</dbReference>